<keyword evidence="2" id="KW-0689">Ribosomal protein</keyword>
<name>E0VMN7_PEDHC</name>
<dbReference type="FunCoup" id="E0VMN7">
    <property type="interactions" value="1"/>
</dbReference>
<dbReference type="CTD" id="8236017"/>
<gene>
    <name evidence="3" type="primary">8236017</name>
    <name evidence="2" type="ORF">Phum_PHUM316370</name>
</gene>
<dbReference type="HOGENOM" id="CLU_091105_0_0_1"/>
<reference evidence="2" key="2">
    <citation type="submission" date="2007-04" db="EMBL/GenBank/DDBJ databases">
        <title>The genome of the human body louse.</title>
        <authorList>
            <consortium name="The Human Body Louse Genome Consortium"/>
            <person name="Kirkness E."/>
            <person name="Walenz B."/>
            <person name="Hass B."/>
            <person name="Bruggner R."/>
            <person name="Strausberg R."/>
        </authorList>
    </citation>
    <scope>NUCLEOTIDE SEQUENCE</scope>
    <source>
        <strain evidence="2">USDA</strain>
    </source>
</reference>
<dbReference type="KEGG" id="phu:Phum_PHUM316370"/>
<keyword evidence="1" id="KW-0732">Signal</keyword>
<reference evidence="3" key="3">
    <citation type="submission" date="2020-05" db="UniProtKB">
        <authorList>
            <consortium name="EnsemblMetazoa"/>
        </authorList>
    </citation>
    <scope>IDENTIFICATION</scope>
    <source>
        <strain evidence="3">USDA</strain>
    </source>
</reference>
<dbReference type="GO" id="GO:0005840">
    <property type="term" value="C:ribosome"/>
    <property type="evidence" value="ECO:0007669"/>
    <property type="project" value="UniProtKB-KW"/>
</dbReference>
<dbReference type="PANTHER" id="PTHR41153">
    <property type="entry name" value="RE41427P"/>
    <property type="match status" value="1"/>
</dbReference>
<feature type="signal peptide" evidence="1">
    <location>
        <begin position="1"/>
        <end position="22"/>
    </location>
</feature>
<dbReference type="EMBL" id="DS235317">
    <property type="protein sequence ID" value="EEB14643.1"/>
    <property type="molecule type" value="Genomic_DNA"/>
</dbReference>
<dbReference type="EnsemblMetazoa" id="PHUM316370-RA">
    <property type="protein sequence ID" value="PHUM316370-PA"/>
    <property type="gene ID" value="PHUM316370"/>
</dbReference>
<dbReference type="VEuPathDB" id="VectorBase:PHUM316370"/>
<accession>E0VMN7</accession>
<dbReference type="Proteomes" id="UP000009046">
    <property type="component" value="Unassembled WGS sequence"/>
</dbReference>
<reference evidence="2" key="1">
    <citation type="submission" date="2007-04" db="EMBL/GenBank/DDBJ databases">
        <title>Annotation of Pediculus humanus corporis strain USDA.</title>
        <authorList>
            <person name="Kirkness E."/>
            <person name="Hannick L."/>
            <person name="Hass B."/>
            <person name="Bruggner R."/>
            <person name="Lawson D."/>
            <person name="Bidwell S."/>
            <person name="Joardar V."/>
            <person name="Caler E."/>
            <person name="Walenz B."/>
            <person name="Inman J."/>
            <person name="Schobel S."/>
            <person name="Galinsky K."/>
            <person name="Amedeo P."/>
            <person name="Strausberg R."/>
        </authorList>
    </citation>
    <scope>NUCLEOTIDE SEQUENCE</scope>
    <source>
        <strain evidence="2">USDA</strain>
    </source>
</reference>
<sequence>MNNKLFLFKIIFFALAQKLTICLELKPCNKNLKYLYGDALENPQGCIGPHGLTYPTTFKSSDKTTAMTTTWPTFRKARFLTKQTLDPLIVQKTLLRNYEVANDNIDNFRMGKTSLRDENSCPTPARLCKTKYNTTAPMYGVSLTSGQPVTIVQKFPDLLQQVVFEVCESSECDVVRGECTQTYVPYLFLVIPLGPVTLTGQDYVLVESGCTCRPKYSNSPAPSPSTLKSFLIN</sequence>
<dbReference type="GeneID" id="8236017"/>
<dbReference type="eggNOG" id="ENOG502RY1B">
    <property type="taxonomic scope" value="Eukaryota"/>
</dbReference>
<dbReference type="OrthoDB" id="10055432at2759"/>
<dbReference type="AlphaFoldDB" id="E0VMN7"/>
<organism>
    <name type="scientific">Pediculus humanus subsp. corporis</name>
    <name type="common">Body louse</name>
    <dbReference type="NCBI Taxonomy" id="121224"/>
    <lineage>
        <taxon>Eukaryota</taxon>
        <taxon>Metazoa</taxon>
        <taxon>Ecdysozoa</taxon>
        <taxon>Arthropoda</taxon>
        <taxon>Hexapoda</taxon>
        <taxon>Insecta</taxon>
        <taxon>Pterygota</taxon>
        <taxon>Neoptera</taxon>
        <taxon>Paraneoptera</taxon>
        <taxon>Psocodea</taxon>
        <taxon>Troctomorpha</taxon>
        <taxon>Phthiraptera</taxon>
        <taxon>Anoplura</taxon>
        <taxon>Pediculidae</taxon>
        <taxon>Pediculus</taxon>
    </lineage>
</organism>
<dbReference type="RefSeq" id="XP_002427381.1">
    <property type="nucleotide sequence ID" value="XM_002427336.1"/>
</dbReference>
<keyword evidence="2" id="KW-0687">Ribonucleoprotein</keyword>
<evidence type="ECO:0000313" key="2">
    <source>
        <dbReference type="EMBL" id="EEB14643.1"/>
    </source>
</evidence>
<dbReference type="PANTHER" id="PTHR41153:SF2">
    <property type="entry name" value="RE41427P"/>
    <property type="match status" value="1"/>
</dbReference>
<proteinExistence type="predicted"/>
<evidence type="ECO:0000313" key="3">
    <source>
        <dbReference type="EnsemblMetazoa" id="PHUM316370-PA"/>
    </source>
</evidence>
<dbReference type="EMBL" id="AAZO01003670">
    <property type="status" value="NOT_ANNOTATED_CDS"/>
    <property type="molecule type" value="Genomic_DNA"/>
</dbReference>
<dbReference type="InParanoid" id="E0VMN7"/>
<keyword evidence="4" id="KW-1185">Reference proteome</keyword>
<evidence type="ECO:0000256" key="1">
    <source>
        <dbReference type="SAM" id="SignalP"/>
    </source>
</evidence>
<protein>
    <submittedName>
        <fullName evidence="2 3">40S ribosomal protein S12, putative</fullName>
    </submittedName>
</protein>
<dbReference type="Gene3D" id="2.10.90.10">
    <property type="entry name" value="Cystine-knot cytokines"/>
    <property type="match status" value="1"/>
</dbReference>
<dbReference type="InterPro" id="IPR029034">
    <property type="entry name" value="Cystine-knot_cytokine"/>
</dbReference>
<feature type="chain" id="PRO_5011412539" evidence="1">
    <location>
        <begin position="23"/>
        <end position="233"/>
    </location>
</feature>
<evidence type="ECO:0000313" key="4">
    <source>
        <dbReference type="Proteomes" id="UP000009046"/>
    </source>
</evidence>
<dbReference type="STRING" id="121224.E0VMN7"/>
<dbReference type="SUPFAM" id="SSF57501">
    <property type="entry name" value="Cystine-knot cytokines"/>
    <property type="match status" value="1"/>
</dbReference>